<evidence type="ECO:0000313" key="4">
    <source>
        <dbReference type="Proteomes" id="UP000823771"/>
    </source>
</evidence>
<evidence type="ECO:0000259" key="2">
    <source>
        <dbReference type="Pfam" id="PF01370"/>
    </source>
</evidence>
<dbReference type="AlphaFoldDB" id="A0A9D9NLF8"/>
<dbReference type="PANTHER" id="PTHR43574">
    <property type="entry name" value="EPIMERASE-RELATED"/>
    <property type="match status" value="1"/>
</dbReference>
<gene>
    <name evidence="3" type="ORF">IAB80_02880</name>
</gene>
<evidence type="ECO:0000256" key="1">
    <source>
        <dbReference type="ARBA" id="ARBA00023027"/>
    </source>
</evidence>
<dbReference type="EMBL" id="JADILZ010000027">
    <property type="protein sequence ID" value="MBO8477827.1"/>
    <property type="molecule type" value="Genomic_DNA"/>
</dbReference>
<dbReference type="PRINTS" id="PR01713">
    <property type="entry name" value="NUCEPIMERASE"/>
</dbReference>
<accession>A0A9D9NLF8</accession>
<feature type="domain" description="NAD-dependent epimerase/dehydratase" evidence="2">
    <location>
        <begin position="3"/>
        <end position="270"/>
    </location>
</feature>
<sequence length="366" mass="39518">MKVLVTGAAGFIGASLVERLISRGDEVVGLDSINSYYDPRLKLARLSRCGFILPASCLGDAGDGGLDAALPMGSRLGNSLSHSARFVRLPIDDRAGMEKLFEEEDGFDAVVNLAAQAGVRYSITNPYAYLDSNLAGFLVVLECCRNSGVKNLLFASSSSVYGMSGDVPYTEASVTDAPVSLYAATKKADELMAHAYCRLYGINMAGLRYFTVYGPWGRPDMAPMLFARAIMSGESIKVFNNGDLMRDFTYIDDIVEGTVRVLDRLASGAGAGPGAETGEPAYTIYNIGCSSPVRLMDFISELEDALGRKAGKVFLPMQPGDVYETFADVSRLVHDTGYRPSVALRDGIRSFAKWYLSEDNPLRADD</sequence>
<dbReference type="InterPro" id="IPR001509">
    <property type="entry name" value="Epimerase_deHydtase"/>
</dbReference>
<evidence type="ECO:0000313" key="3">
    <source>
        <dbReference type="EMBL" id="MBO8477827.1"/>
    </source>
</evidence>
<proteinExistence type="predicted"/>
<dbReference type="Pfam" id="PF01370">
    <property type="entry name" value="Epimerase"/>
    <property type="match status" value="1"/>
</dbReference>
<name>A0A9D9NLF8_9BACT</name>
<comment type="caution">
    <text evidence="3">The sequence shown here is derived from an EMBL/GenBank/DDBJ whole genome shotgun (WGS) entry which is preliminary data.</text>
</comment>
<reference evidence="3" key="1">
    <citation type="submission" date="2020-10" db="EMBL/GenBank/DDBJ databases">
        <authorList>
            <person name="Gilroy R."/>
        </authorList>
    </citation>
    <scope>NUCLEOTIDE SEQUENCE</scope>
    <source>
        <strain evidence="3">2478</strain>
    </source>
</reference>
<keyword evidence="1" id="KW-0520">NAD</keyword>
<protein>
    <submittedName>
        <fullName evidence="3">NAD-dependent epimerase/dehydratase family protein</fullName>
    </submittedName>
</protein>
<dbReference type="InterPro" id="IPR036291">
    <property type="entry name" value="NAD(P)-bd_dom_sf"/>
</dbReference>
<reference evidence="3" key="2">
    <citation type="journal article" date="2021" name="PeerJ">
        <title>Extensive microbial diversity within the chicken gut microbiome revealed by metagenomics and culture.</title>
        <authorList>
            <person name="Gilroy R."/>
            <person name="Ravi A."/>
            <person name="Getino M."/>
            <person name="Pursley I."/>
            <person name="Horton D.L."/>
            <person name="Alikhan N.F."/>
            <person name="Baker D."/>
            <person name="Gharbi K."/>
            <person name="Hall N."/>
            <person name="Watson M."/>
            <person name="Adriaenssens E.M."/>
            <person name="Foster-Nyarko E."/>
            <person name="Jarju S."/>
            <person name="Secka A."/>
            <person name="Antonio M."/>
            <person name="Oren A."/>
            <person name="Chaudhuri R.R."/>
            <person name="La Ragione R."/>
            <person name="Hildebrand F."/>
            <person name="Pallen M.J."/>
        </authorList>
    </citation>
    <scope>NUCLEOTIDE SEQUENCE</scope>
    <source>
        <strain evidence="3">2478</strain>
    </source>
</reference>
<dbReference type="Gene3D" id="3.40.50.720">
    <property type="entry name" value="NAD(P)-binding Rossmann-like Domain"/>
    <property type="match status" value="1"/>
</dbReference>
<organism evidence="3 4">
    <name type="scientific">Candidatus Cryptobacteroides excrementipullorum</name>
    <dbReference type="NCBI Taxonomy" id="2840761"/>
    <lineage>
        <taxon>Bacteria</taxon>
        <taxon>Pseudomonadati</taxon>
        <taxon>Bacteroidota</taxon>
        <taxon>Bacteroidia</taxon>
        <taxon>Bacteroidales</taxon>
        <taxon>Candidatus Cryptobacteroides</taxon>
    </lineage>
</organism>
<dbReference type="SUPFAM" id="SSF51735">
    <property type="entry name" value="NAD(P)-binding Rossmann-fold domains"/>
    <property type="match status" value="1"/>
</dbReference>
<dbReference type="Proteomes" id="UP000823771">
    <property type="component" value="Unassembled WGS sequence"/>
</dbReference>